<evidence type="ECO:0000256" key="6">
    <source>
        <dbReference type="ARBA" id="ARBA00023136"/>
    </source>
</evidence>
<evidence type="ECO:0000256" key="7">
    <source>
        <dbReference type="RuleBase" id="RU367016"/>
    </source>
</evidence>
<comment type="caution">
    <text evidence="9">The sequence shown here is derived from an EMBL/GenBank/DDBJ whole genome shotgun (WGS) entry which is preliminary data.</text>
</comment>
<evidence type="ECO:0000256" key="1">
    <source>
        <dbReference type="ARBA" id="ARBA00004651"/>
    </source>
</evidence>
<dbReference type="PANTHER" id="PTHR30353">
    <property type="entry name" value="INNER MEMBRANE PROTEIN DEDA-RELATED"/>
    <property type="match status" value="1"/>
</dbReference>
<keyword evidence="3 7" id="KW-1003">Cell membrane</keyword>
<dbReference type="EMBL" id="JANCLU010000015">
    <property type="protein sequence ID" value="MCP8939851.1"/>
    <property type="molecule type" value="Genomic_DNA"/>
</dbReference>
<sequence length="171" mass="18582">MPDFAVPVVEFIRAHEAWAAPIVFILAFGESLAFIALLLPATVILWGVGALVGASGISFWPLWLAAALGAALGDWVSYWLGYHYHAQIGRMWPLSRYPDLLPRGHRFFEKWGVAGVFLGRFFGPLRAAVPLAAGACEMNRAHFQLANWSSAAVWGATTLGSGALGVEWLMN</sequence>
<evidence type="ECO:0000256" key="4">
    <source>
        <dbReference type="ARBA" id="ARBA00022692"/>
    </source>
</evidence>
<evidence type="ECO:0000256" key="3">
    <source>
        <dbReference type="ARBA" id="ARBA00022475"/>
    </source>
</evidence>
<evidence type="ECO:0000259" key="8">
    <source>
        <dbReference type="Pfam" id="PF09335"/>
    </source>
</evidence>
<comment type="subcellular location">
    <subcellularLocation>
        <location evidence="1 7">Cell membrane</location>
        <topology evidence="1 7">Multi-pass membrane protein</topology>
    </subcellularLocation>
</comment>
<comment type="similarity">
    <text evidence="2 7">Belongs to the DedA family.</text>
</comment>
<evidence type="ECO:0000313" key="10">
    <source>
        <dbReference type="Proteomes" id="UP001205890"/>
    </source>
</evidence>
<feature type="domain" description="VTT" evidence="8">
    <location>
        <begin position="39"/>
        <end position="162"/>
    </location>
</feature>
<feature type="transmembrane region" description="Helical" evidence="7">
    <location>
        <begin position="60"/>
        <end position="81"/>
    </location>
</feature>
<keyword evidence="10" id="KW-1185">Reference proteome</keyword>
<reference evidence="9 10" key="1">
    <citation type="submission" date="2022-07" db="EMBL/GenBank/DDBJ databases">
        <authorList>
            <person name="Li W.-J."/>
            <person name="Deng Q.-Q."/>
        </authorList>
    </citation>
    <scope>NUCLEOTIDE SEQUENCE [LARGE SCALE GENOMIC DNA]</scope>
    <source>
        <strain evidence="9 10">SYSU M60028</strain>
    </source>
</reference>
<keyword evidence="4 7" id="KW-0812">Transmembrane</keyword>
<accession>A0ABT1LFG7</accession>
<evidence type="ECO:0000256" key="5">
    <source>
        <dbReference type="ARBA" id="ARBA00022989"/>
    </source>
</evidence>
<keyword evidence="6 7" id="KW-0472">Membrane</keyword>
<dbReference type="Pfam" id="PF09335">
    <property type="entry name" value="VTT_dom"/>
    <property type="match status" value="1"/>
</dbReference>
<dbReference type="RefSeq" id="WP_254744092.1">
    <property type="nucleotide sequence ID" value="NZ_JANCLU010000015.1"/>
</dbReference>
<name>A0ABT1LFG7_9HYPH</name>
<evidence type="ECO:0000256" key="2">
    <source>
        <dbReference type="ARBA" id="ARBA00010792"/>
    </source>
</evidence>
<feature type="transmembrane region" description="Helical" evidence="7">
    <location>
        <begin position="22"/>
        <end position="48"/>
    </location>
</feature>
<keyword evidence="5 7" id="KW-1133">Transmembrane helix</keyword>
<evidence type="ECO:0000313" key="9">
    <source>
        <dbReference type="EMBL" id="MCP8939851.1"/>
    </source>
</evidence>
<dbReference type="InterPro" id="IPR032818">
    <property type="entry name" value="DedA-like"/>
</dbReference>
<dbReference type="Proteomes" id="UP001205890">
    <property type="component" value="Unassembled WGS sequence"/>
</dbReference>
<proteinExistence type="inferred from homology"/>
<protein>
    <submittedName>
        <fullName evidence="9">DedA family protein</fullName>
    </submittedName>
</protein>
<gene>
    <name evidence="9" type="ORF">NK718_15085</name>
</gene>
<comment type="caution">
    <text evidence="7">Lacks conserved residue(s) required for the propagation of feature annotation.</text>
</comment>
<organism evidence="9 10">
    <name type="scientific">Alsobacter ponti</name>
    <dbReference type="NCBI Taxonomy" id="2962936"/>
    <lineage>
        <taxon>Bacteria</taxon>
        <taxon>Pseudomonadati</taxon>
        <taxon>Pseudomonadota</taxon>
        <taxon>Alphaproteobacteria</taxon>
        <taxon>Hyphomicrobiales</taxon>
        <taxon>Alsobacteraceae</taxon>
        <taxon>Alsobacter</taxon>
    </lineage>
</organism>
<dbReference type="PANTHER" id="PTHR30353:SF15">
    <property type="entry name" value="INNER MEMBRANE PROTEIN YABI"/>
    <property type="match status" value="1"/>
</dbReference>
<dbReference type="InterPro" id="IPR032816">
    <property type="entry name" value="VTT_dom"/>
</dbReference>